<evidence type="ECO:0000256" key="16">
    <source>
        <dbReference type="ARBA" id="ARBA00048540"/>
    </source>
</evidence>
<evidence type="ECO:0000256" key="2">
    <source>
        <dbReference type="ARBA" id="ARBA00011955"/>
    </source>
</evidence>
<keyword evidence="21" id="KW-1185">Reference proteome</keyword>
<evidence type="ECO:0000256" key="12">
    <source>
        <dbReference type="ARBA" id="ARBA00023136"/>
    </source>
</evidence>
<keyword evidence="11 18" id="KW-0460">Magnesium</keyword>
<dbReference type="eggNOG" id="COG1477">
    <property type="taxonomic scope" value="Bacteria"/>
</dbReference>
<evidence type="ECO:0000256" key="10">
    <source>
        <dbReference type="ARBA" id="ARBA00022827"/>
    </source>
</evidence>
<keyword evidence="6 18" id="KW-0285">Flavoprotein</keyword>
<dbReference type="InterPro" id="IPR024932">
    <property type="entry name" value="ApbE"/>
</dbReference>
<keyword evidence="8 18" id="KW-0479">Metal-binding</keyword>
<comment type="similarity">
    <text evidence="1 18">Belongs to the ApbE family.</text>
</comment>
<evidence type="ECO:0000256" key="11">
    <source>
        <dbReference type="ARBA" id="ARBA00022842"/>
    </source>
</evidence>
<dbReference type="PANTHER" id="PTHR30040">
    <property type="entry name" value="THIAMINE BIOSYNTHESIS LIPOPROTEIN APBE"/>
    <property type="match status" value="1"/>
</dbReference>
<dbReference type="STRING" id="1300350.Z948_3583"/>
<dbReference type="PIRSF" id="PIRSF006268">
    <property type="entry name" value="ApbE"/>
    <property type="match status" value="1"/>
</dbReference>
<keyword evidence="12" id="KW-0472">Membrane</keyword>
<dbReference type="AlphaFoldDB" id="A0A073IED8"/>
<keyword evidence="13" id="KW-0564">Palmitate</keyword>
<evidence type="ECO:0000256" key="9">
    <source>
        <dbReference type="ARBA" id="ARBA00022729"/>
    </source>
</evidence>
<gene>
    <name evidence="20" type="ORF">DSW25_04795</name>
</gene>
<keyword evidence="7 18" id="KW-0808">Transferase</keyword>
<keyword evidence="10 18" id="KW-0274">FAD</keyword>
<dbReference type="Pfam" id="PF02424">
    <property type="entry name" value="ApbE"/>
    <property type="match status" value="1"/>
</dbReference>
<evidence type="ECO:0000256" key="7">
    <source>
        <dbReference type="ARBA" id="ARBA00022679"/>
    </source>
</evidence>
<organism evidence="20 21">
    <name type="scientific">Sulfitobacter donghicola DSW-25 = KCTC 12864 = JCM 14565</name>
    <dbReference type="NCBI Taxonomy" id="1300350"/>
    <lineage>
        <taxon>Bacteria</taxon>
        <taxon>Pseudomonadati</taxon>
        <taxon>Pseudomonadota</taxon>
        <taxon>Alphaproteobacteria</taxon>
        <taxon>Rhodobacterales</taxon>
        <taxon>Roseobacteraceae</taxon>
        <taxon>Sulfitobacter</taxon>
    </lineage>
</organism>
<evidence type="ECO:0000256" key="3">
    <source>
        <dbReference type="ARBA" id="ARBA00016337"/>
    </source>
</evidence>
<feature type="binding site" evidence="19">
    <location>
        <position position="280"/>
    </location>
    <ligand>
        <name>Mg(2+)</name>
        <dbReference type="ChEBI" id="CHEBI:18420"/>
    </ligand>
</feature>
<comment type="caution">
    <text evidence="20">The sequence shown here is derived from an EMBL/GenBank/DDBJ whole genome shotgun (WGS) entry which is preliminary data.</text>
</comment>
<dbReference type="GO" id="GO:0046872">
    <property type="term" value="F:metal ion binding"/>
    <property type="evidence" value="ECO:0007669"/>
    <property type="project" value="UniProtKB-UniRule"/>
</dbReference>
<dbReference type="GO" id="GO:0016740">
    <property type="term" value="F:transferase activity"/>
    <property type="evidence" value="ECO:0007669"/>
    <property type="project" value="UniProtKB-UniRule"/>
</dbReference>
<evidence type="ECO:0000256" key="6">
    <source>
        <dbReference type="ARBA" id="ARBA00022630"/>
    </source>
</evidence>
<name>A0A073IED8_9RHOB</name>
<evidence type="ECO:0000256" key="13">
    <source>
        <dbReference type="ARBA" id="ARBA00023139"/>
    </source>
</evidence>
<dbReference type="InterPro" id="IPR003374">
    <property type="entry name" value="ApbE-like_sf"/>
</dbReference>
<evidence type="ECO:0000256" key="5">
    <source>
        <dbReference type="ARBA" id="ARBA00022519"/>
    </source>
</evidence>
<protein>
    <recommendedName>
        <fullName evidence="3 18">FAD:protein FMN transferase</fullName>
        <ecNumber evidence="2 18">2.7.1.180</ecNumber>
    </recommendedName>
    <alternativeName>
        <fullName evidence="15 18">Flavin transferase</fullName>
    </alternativeName>
</protein>
<feature type="binding site" evidence="19">
    <location>
        <position position="166"/>
    </location>
    <ligand>
        <name>Mg(2+)</name>
        <dbReference type="ChEBI" id="CHEBI:18420"/>
    </ligand>
</feature>
<evidence type="ECO:0000256" key="1">
    <source>
        <dbReference type="ARBA" id="ARBA00008282"/>
    </source>
</evidence>
<dbReference type="FunFam" id="3.10.520.10:FF:000001">
    <property type="entry name" value="FAD:protein FMN transferase"/>
    <property type="match status" value="1"/>
</dbReference>
<evidence type="ECO:0000313" key="21">
    <source>
        <dbReference type="Proteomes" id="UP000027734"/>
    </source>
</evidence>
<evidence type="ECO:0000256" key="14">
    <source>
        <dbReference type="ARBA" id="ARBA00023288"/>
    </source>
</evidence>
<evidence type="ECO:0000256" key="17">
    <source>
        <dbReference type="ARBA" id="ARBA00060485"/>
    </source>
</evidence>
<dbReference type="EC" id="2.7.1.180" evidence="2 18"/>
<dbReference type="Gene3D" id="3.10.520.10">
    <property type="entry name" value="ApbE-like domains"/>
    <property type="match status" value="1"/>
</dbReference>
<dbReference type="GO" id="GO:0005886">
    <property type="term" value="C:plasma membrane"/>
    <property type="evidence" value="ECO:0007669"/>
    <property type="project" value="UniProtKB-SubCell"/>
</dbReference>
<comment type="subcellular location">
    <subcellularLocation>
        <location evidence="17">Cell inner membrane</location>
        <topology evidence="17">Lipid-anchor</topology>
        <orientation evidence="17">Periplasmic side</orientation>
    </subcellularLocation>
</comment>
<dbReference type="PANTHER" id="PTHR30040:SF2">
    <property type="entry name" value="FAD:PROTEIN FMN TRANSFERASE"/>
    <property type="match status" value="1"/>
</dbReference>
<reference evidence="20 21" key="1">
    <citation type="submission" date="2014-01" db="EMBL/GenBank/DDBJ databases">
        <title>Sulfitobacter donghicola JCM 14565 Genome Sequencing.</title>
        <authorList>
            <person name="Lai Q."/>
            <person name="Hong Z."/>
        </authorList>
    </citation>
    <scope>NUCLEOTIDE SEQUENCE [LARGE SCALE GENOMIC DNA]</scope>
    <source>
        <strain evidence="20 21">JCM 14565</strain>
    </source>
</reference>
<keyword evidence="5" id="KW-0997">Cell inner membrane</keyword>
<comment type="cofactor">
    <cofactor evidence="19">
        <name>Mg(2+)</name>
        <dbReference type="ChEBI" id="CHEBI:18420"/>
    </cofactor>
    <cofactor evidence="19">
        <name>Mn(2+)</name>
        <dbReference type="ChEBI" id="CHEBI:29035"/>
    </cofactor>
    <text evidence="19">Magnesium. Can also use manganese.</text>
</comment>
<evidence type="ECO:0000256" key="15">
    <source>
        <dbReference type="ARBA" id="ARBA00031306"/>
    </source>
</evidence>
<dbReference type="Proteomes" id="UP000027734">
    <property type="component" value="Unassembled WGS sequence"/>
</dbReference>
<evidence type="ECO:0000256" key="19">
    <source>
        <dbReference type="PIRSR" id="PIRSR006268-2"/>
    </source>
</evidence>
<proteinExistence type="inferred from homology"/>
<keyword evidence="14 20" id="KW-0449">Lipoprotein</keyword>
<keyword evidence="9" id="KW-0732">Signal</keyword>
<keyword evidence="4" id="KW-1003">Cell membrane</keyword>
<evidence type="ECO:0000256" key="8">
    <source>
        <dbReference type="ARBA" id="ARBA00022723"/>
    </source>
</evidence>
<feature type="binding site" evidence="19">
    <location>
        <position position="284"/>
    </location>
    <ligand>
        <name>Mg(2+)</name>
        <dbReference type="ChEBI" id="CHEBI:18420"/>
    </ligand>
</feature>
<accession>A0A073IED8</accession>
<evidence type="ECO:0000256" key="4">
    <source>
        <dbReference type="ARBA" id="ARBA00022475"/>
    </source>
</evidence>
<comment type="catalytic activity">
    <reaction evidence="16 18">
        <text>L-threonyl-[protein] + FAD = FMN-L-threonyl-[protein] + AMP + H(+)</text>
        <dbReference type="Rhea" id="RHEA:36847"/>
        <dbReference type="Rhea" id="RHEA-COMP:11060"/>
        <dbReference type="Rhea" id="RHEA-COMP:11061"/>
        <dbReference type="ChEBI" id="CHEBI:15378"/>
        <dbReference type="ChEBI" id="CHEBI:30013"/>
        <dbReference type="ChEBI" id="CHEBI:57692"/>
        <dbReference type="ChEBI" id="CHEBI:74257"/>
        <dbReference type="ChEBI" id="CHEBI:456215"/>
        <dbReference type="EC" id="2.7.1.180"/>
    </reaction>
</comment>
<sequence>MPLCAVGLSACKLGDEILKFSGLTMGTTFSLTVVDAPRAVGEAEVQNAVNTALATVNKQMSNWDETSEISRFNASKSTDEQQISPELAEVMTAAEQVHIASGGSFDTTVGPLIELWGFGGDDSKHNVPSAQDIQMAAQRSGHGNTLRVGSAALQKKQDDVNVYLSAIGKGFGADLIGRELEKIGVKNYLIEIGGDLYAAGYNAEGSAWQIGIETPDANTRGLLDRVSVANLGMASSGDYRNFFEVDGTEYSHLIDPRTGHPVTHTTKSATVLAESAMLADAWATALHVMGQEEGLALAEREGIAVLFTQADVNGAGFTTTESARFTALRSA</sequence>
<dbReference type="EMBL" id="JAMC01000013">
    <property type="protein sequence ID" value="KEJ87861.1"/>
    <property type="molecule type" value="Genomic_DNA"/>
</dbReference>
<evidence type="ECO:0000313" key="20">
    <source>
        <dbReference type="EMBL" id="KEJ87861.1"/>
    </source>
</evidence>
<dbReference type="SUPFAM" id="SSF143631">
    <property type="entry name" value="ApbE-like"/>
    <property type="match status" value="1"/>
</dbReference>
<evidence type="ECO:0000256" key="18">
    <source>
        <dbReference type="PIRNR" id="PIRNR006268"/>
    </source>
</evidence>